<accession>A0ACC6V0G6</accession>
<dbReference type="Proteomes" id="UP000033636">
    <property type="component" value="Unassembled WGS sequence"/>
</dbReference>
<gene>
    <name evidence="1" type="ORF">TU35_004065</name>
</gene>
<proteinExistence type="predicted"/>
<name>A0ACC6V0G6_9CREN</name>
<reference evidence="1" key="1">
    <citation type="submission" date="2024-07" db="EMBL/GenBank/DDBJ databases">
        <title>Metagenome and Metagenome-Assembled Genomes of Archaea from a hot spring from the geothermal field of Los Azufres, Mexico.</title>
        <authorList>
            <person name="Marin-Paredes R."/>
            <person name="Martinez-Romero E."/>
            <person name="Servin-Garciduenas L.E."/>
        </authorList>
    </citation>
    <scope>NUCLEOTIDE SEQUENCE</scope>
</reference>
<protein>
    <submittedName>
        <fullName evidence="1">ABC transporter ATP-binding protein</fullName>
    </submittedName>
</protein>
<evidence type="ECO:0000313" key="1">
    <source>
        <dbReference type="EMBL" id="MFB6490417.1"/>
    </source>
</evidence>
<organism evidence="1 2">
    <name type="scientific">Thermoproteus sp. AZ2</name>
    <dbReference type="NCBI Taxonomy" id="1609232"/>
    <lineage>
        <taxon>Archaea</taxon>
        <taxon>Thermoproteota</taxon>
        <taxon>Thermoprotei</taxon>
        <taxon>Thermoproteales</taxon>
        <taxon>Thermoproteaceae</taxon>
        <taxon>Thermoproteus</taxon>
    </lineage>
</organism>
<sequence>MSEAIVLEDVHKVYKTPAGEVHALRGISLKIPRAVIAALMGPSGSGKTTLLNIISTLDRPTSGRVVVLGEDVTSLDEKRLEKFRLLKIGYLFQSYNLVPYLTAWQNVALPMLAAGMPRELARVKAKLLLELVGLGDAVDRYPWQLSGGMQQRAAIARALANSPELLILDEPTSNVDLDNAAVILGIIKLLSEVWKTTIVMATHDPDVAAMANTVYTIRGGQIIGGVAPRREVKVDVERAKEIYDKISAIDSSWR</sequence>
<keyword evidence="1" id="KW-0067">ATP-binding</keyword>
<evidence type="ECO:0000313" key="2">
    <source>
        <dbReference type="Proteomes" id="UP000033636"/>
    </source>
</evidence>
<keyword evidence="1" id="KW-0547">Nucleotide-binding</keyword>
<comment type="caution">
    <text evidence="1">The sequence shown here is derived from an EMBL/GenBank/DDBJ whole genome shotgun (WGS) entry which is preliminary data.</text>
</comment>
<dbReference type="EMBL" id="JZWT02000008">
    <property type="protein sequence ID" value="MFB6490417.1"/>
    <property type="molecule type" value="Genomic_DNA"/>
</dbReference>